<dbReference type="PROSITE" id="PS01174">
    <property type="entry name" value="LIPASE_GDXG_SER"/>
    <property type="match status" value="1"/>
</dbReference>
<dbReference type="SUPFAM" id="SSF53474">
    <property type="entry name" value="alpha/beta-Hydrolases"/>
    <property type="match status" value="1"/>
</dbReference>
<protein>
    <recommendedName>
        <fullName evidence="3">Alpha/beta hydrolase fold-3 domain-containing protein</fullName>
    </recommendedName>
</protein>
<accession>A0ABU6Y923</accession>
<keyword evidence="5" id="KW-1185">Reference proteome</keyword>
<proteinExistence type="inferred from homology"/>
<evidence type="ECO:0000313" key="4">
    <source>
        <dbReference type="EMBL" id="MED6206952.1"/>
    </source>
</evidence>
<dbReference type="Pfam" id="PF07859">
    <property type="entry name" value="Abhydrolase_3"/>
    <property type="match status" value="1"/>
</dbReference>
<gene>
    <name evidence="4" type="ORF">PIB30_031395</name>
</gene>
<dbReference type="InterPro" id="IPR050466">
    <property type="entry name" value="Carboxylest/Gibb_receptor"/>
</dbReference>
<evidence type="ECO:0000313" key="5">
    <source>
        <dbReference type="Proteomes" id="UP001341840"/>
    </source>
</evidence>
<evidence type="ECO:0000256" key="2">
    <source>
        <dbReference type="PROSITE-ProRule" id="PRU10038"/>
    </source>
</evidence>
<dbReference type="InterPro" id="IPR029058">
    <property type="entry name" value="AB_hydrolase_fold"/>
</dbReference>
<dbReference type="InterPro" id="IPR013094">
    <property type="entry name" value="AB_hydrolase_3"/>
</dbReference>
<sequence length="335" mass="37305">MEDSTNSTTITDKHQEIAHEIPNTIRVFTNGRVERLRGTDIVPPSLPPHSVVSSKDITLDSENNITARLFLPPERQGSRGHKLPILLYIHGGAFCVNSPFNAAYHNYLTALVSQANVVAISIKYRLAPEHPLPAAYEDSWVALQWLASHRKNNGPEPWLNEHADFQRVFLAGDSAGANIVHNIVMMAGHPDLDLSMDILGACLIHPYFWGSTSIGSEAVEPGQKELVDRLWPFICPSKPENDSPWINPMAEDAPSLAWLGCRRVLVCIAEKDVLKDRGRLYYDSLGRSGWTGVVEIEETQGKGHVFHIYDLECNDAKELIKSIAEFFNRDAPPSI</sequence>
<dbReference type="Gene3D" id="3.40.50.1820">
    <property type="entry name" value="alpha/beta hydrolase"/>
    <property type="match status" value="1"/>
</dbReference>
<feature type="active site" evidence="2">
    <location>
        <position position="174"/>
    </location>
</feature>
<comment type="caution">
    <text evidence="4">The sequence shown here is derived from an EMBL/GenBank/DDBJ whole genome shotgun (WGS) entry which is preliminary data.</text>
</comment>
<dbReference type="InterPro" id="IPR033140">
    <property type="entry name" value="Lipase_GDXG_put_SER_AS"/>
</dbReference>
<evidence type="ECO:0000256" key="1">
    <source>
        <dbReference type="ARBA" id="ARBA00010515"/>
    </source>
</evidence>
<organism evidence="4 5">
    <name type="scientific">Stylosanthes scabra</name>
    <dbReference type="NCBI Taxonomy" id="79078"/>
    <lineage>
        <taxon>Eukaryota</taxon>
        <taxon>Viridiplantae</taxon>
        <taxon>Streptophyta</taxon>
        <taxon>Embryophyta</taxon>
        <taxon>Tracheophyta</taxon>
        <taxon>Spermatophyta</taxon>
        <taxon>Magnoliopsida</taxon>
        <taxon>eudicotyledons</taxon>
        <taxon>Gunneridae</taxon>
        <taxon>Pentapetalae</taxon>
        <taxon>rosids</taxon>
        <taxon>fabids</taxon>
        <taxon>Fabales</taxon>
        <taxon>Fabaceae</taxon>
        <taxon>Papilionoideae</taxon>
        <taxon>50 kb inversion clade</taxon>
        <taxon>dalbergioids sensu lato</taxon>
        <taxon>Dalbergieae</taxon>
        <taxon>Pterocarpus clade</taxon>
        <taxon>Stylosanthes</taxon>
    </lineage>
</organism>
<dbReference type="EMBL" id="JASCZI010241790">
    <property type="protein sequence ID" value="MED6206952.1"/>
    <property type="molecule type" value="Genomic_DNA"/>
</dbReference>
<dbReference type="PANTHER" id="PTHR23024:SF458">
    <property type="entry name" value="ALPHA_BETA HYDROLASE FOLD-3 DOMAIN-CONTAINING PROTEIN"/>
    <property type="match status" value="1"/>
</dbReference>
<evidence type="ECO:0000259" key="3">
    <source>
        <dbReference type="Pfam" id="PF07859"/>
    </source>
</evidence>
<reference evidence="4 5" key="1">
    <citation type="journal article" date="2023" name="Plants (Basel)">
        <title>Bridging the Gap: Combining Genomics and Transcriptomics Approaches to Understand Stylosanthes scabra, an Orphan Legume from the Brazilian Caatinga.</title>
        <authorList>
            <person name="Ferreira-Neto J.R.C."/>
            <person name="da Silva M.D."/>
            <person name="Binneck E."/>
            <person name="de Melo N.F."/>
            <person name="da Silva R.H."/>
            <person name="de Melo A.L.T.M."/>
            <person name="Pandolfi V."/>
            <person name="Bustamante F.O."/>
            <person name="Brasileiro-Vidal A.C."/>
            <person name="Benko-Iseppon A.M."/>
        </authorList>
    </citation>
    <scope>NUCLEOTIDE SEQUENCE [LARGE SCALE GENOMIC DNA]</scope>
    <source>
        <tissue evidence="4">Leaves</tissue>
    </source>
</reference>
<dbReference type="PANTHER" id="PTHR23024">
    <property type="entry name" value="ARYLACETAMIDE DEACETYLASE"/>
    <property type="match status" value="1"/>
</dbReference>
<comment type="similarity">
    <text evidence="1">Belongs to the 'GDXG' lipolytic enzyme family.</text>
</comment>
<dbReference type="Proteomes" id="UP001341840">
    <property type="component" value="Unassembled WGS sequence"/>
</dbReference>
<feature type="domain" description="Alpha/beta hydrolase fold-3" evidence="3">
    <location>
        <begin position="86"/>
        <end position="307"/>
    </location>
</feature>
<name>A0ABU6Y923_9FABA</name>